<name>A0A0A8ZVR5_ARUDO</name>
<protein>
    <submittedName>
        <fullName evidence="1">Uncharacterized protein</fullName>
    </submittedName>
</protein>
<reference evidence="1" key="2">
    <citation type="journal article" date="2015" name="Data Brief">
        <title>Shoot transcriptome of the giant reed, Arundo donax.</title>
        <authorList>
            <person name="Barrero R.A."/>
            <person name="Guerrero F.D."/>
            <person name="Moolhuijzen P."/>
            <person name="Goolsby J.A."/>
            <person name="Tidwell J."/>
            <person name="Bellgard S.E."/>
            <person name="Bellgard M.I."/>
        </authorList>
    </citation>
    <scope>NUCLEOTIDE SEQUENCE</scope>
    <source>
        <tissue evidence="1">Shoot tissue taken approximately 20 cm above the soil surface</tissue>
    </source>
</reference>
<organism evidence="1">
    <name type="scientific">Arundo donax</name>
    <name type="common">Giant reed</name>
    <name type="synonym">Donax arundinaceus</name>
    <dbReference type="NCBI Taxonomy" id="35708"/>
    <lineage>
        <taxon>Eukaryota</taxon>
        <taxon>Viridiplantae</taxon>
        <taxon>Streptophyta</taxon>
        <taxon>Embryophyta</taxon>
        <taxon>Tracheophyta</taxon>
        <taxon>Spermatophyta</taxon>
        <taxon>Magnoliopsida</taxon>
        <taxon>Liliopsida</taxon>
        <taxon>Poales</taxon>
        <taxon>Poaceae</taxon>
        <taxon>PACMAD clade</taxon>
        <taxon>Arundinoideae</taxon>
        <taxon>Arundineae</taxon>
        <taxon>Arundo</taxon>
    </lineage>
</organism>
<dbReference type="EMBL" id="GBRH01254969">
    <property type="protein sequence ID" value="JAD42926.1"/>
    <property type="molecule type" value="Transcribed_RNA"/>
</dbReference>
<proteinExistence type="predicted"/>
<evidence type="ECO:0000313" key="1">
    <source>
        <dbReference type="EMBL" id="JAD42926.1"/>
    </source>
</evidence>
<dbReference type="AlphaFoldDB" id="A0A0A8ZVR5"/>
<reference evidence="1" key="1">
    <citation type="submission" date="2014-09" db="EMBL/GenBank/DDBJ databases">
        <authorList>
            <person name="Magalhaes I.L.F."/>
            <person name="Oliveira U."/>
            <person name="Santos F.R."/>
            <person name="Vidigal T.H.D.A."/>
            <person name="Brescovit A.D."/>
            <person name="Santos A.J."/>
        </authorList>
    </citation>
    <scope>NUCLEOTIDE SEQUENCE</scope>
    <source>
        <tissue evidence="1">Shoot tissue taken approximately 20 cm above the soil surface</tissue>
    </source>
</reference>
<sequence length="31" mass="3977">MSFSITNMFQILRWQLILDHGWYWFPVVYQR</sequence>
<accession>A0A0A8ZVR5</accession>